<proteinExistence type="predicted"/>
<evidence type="ECO:0000313" key="2">
    <source>
        <dbReference type="Proteomes" id="UP000005239"/>
    </source>
</evidence>
<reference evidence="1" key="2">
    <citation type="submission" date="2022-06" db="UniProtKB">
        <authorList>
            <consortium name="EnsemblMetazoa"/>
        </authorList>
    </citation>
    <scope>IDENTIFICATION</scope>
    <source>
        <strain evidence="1">PS312</strain>
    </source>
</reference>
<dbReference type="Pfam" id="PF00646">
    <property type="entry name" value="F-box"/>
    <property type="match status" value="1"/>
</dbReference>
<keyword evidence="2" id="KW-1185">Reference proteome</keyword>
<reference evidence="2" key="1">
    <citation type="journal article" date="2008" name="Nat. Genet.">
        <title>The Pristionchus pacificus genome provides a unique perspective on nematode lifestyle and parasitism.</title>
        <authorList>
            <person name="Dieterich C."/>
            <person name="Clifton S.W."/>
            <person name="Schuster L.N."/>
            <person name="Chinwalla A."/>
            <person name="Delehaunty K."/>
            <person name="Dinkelacker I."/>
            <person name="Fulton L."/>
            <person name="Fulton R."/>
            <person name="Godfrey J."/>
            <person name="Minx P."/>
            <person name="Mitreva M."/>
            <person name="Roeseler W."/>
            <person name="Tian H."/>
            <person name="Witte H."/>
            <person name="Yang S.P."/>
            <person name="Wilson R.K."/>
            <person name="Sommer R.J."/>
        </authorList>
    </citation>
    <scope>NUCLEOTIDE SEQUENCE [LARGE SCALE GENOMIC DNA]</scope>
    <source>
        <strain evidence="2">PS312</strain>
    </source>
</reference>
<name>A0A2A6CSM9_PRIPA</name>
<dbReference type="SUPFAM" id="SSF81383">
    <property type="entry name" value="F-box domain"/>
    <property type="match status" value="1"/>
</dbReference>
<dbReference type="InterPro" id="IPR001810">
    <property type="entry name" value="F-box_dom"/>
</dbReference>
<dbReference type="PROSITE" id="PS50181">
    <property type="entry name" value="FBOX"/>
    <property type="match status" value="1"/>
</dbReference>
<sequence>KSLIGSICQSIEFGFTIRFSIRMKDMKKNDGKFKTFSTDRLGVSRVAKDCLKMDVDKVNGDTTILSLPDDLLWLIFNSLTTSERFPLAFVCRRFRNADLDAGGKSFLVIDIFWYLSKEQKSKRDMRADFNLIAAICKSIAYEKMHVYIHTEVNSSENIKYLTSDLMSNRVLTNSEVTLQLRNEKFAPDVQKFRRLFMQIPKLRRFDLEFTGYSTNPRYCGGRKIFDDDTFLHVLYNVAHLKLNSINLSAQGLLKAFDMFCEKPLELKCVEILLPKSDIINDLFDMPDLKFAIEEKYEKDERKRHCVLLTTTNWTYHSVKMGKLAQNTARMRWIGCEHKFSN</sequence>
<dbReference type="InterPro" id="IPR036047">
    <property type="entry name" value="F-box-like_dom_sf"/>
</dbReference>
<organism evidence="1 2">
    <name type="scientific">Pristionchus pacificus</name>
    <name type="common">Parasitic nematode worm</name>
    <dbReference type="NCBI Taxonomy" id="54126"/>
    <lineage>
        <taxon>Eukaryota</taxon>
        <taxon>Metazoa</taxon>
        <taxon>Ecdysozoa</taxon>
        <taxon>Nematoda</taxon>
        <taxon>Chromadorea</taxon>
        <taxon>Rhabditida</taxon>
        <taxon>Rhabditina</taxon>
        <taxon>Diplogasteromorpha</taxon>
        <taxon>Diplogasteroidea</taxon>
        <taxon>Neodiplogasteridae</taxon>
        <taxon>Pristionchus</taxon>
    </lineage>
</organism>
<accession>A0A8R1YW79</accession>
<evidence type="ECO:0000313" key="1">
    <source>
        <dbReference type="EnsemblMetazoa" id="PPA37837.1"/>
    </source>
</evidence>
<dbReference type="Gene3D" id="1.20.1280.50">
    <property type="match status" value="1"/>
</dbReference>
<dbReference type="Proteomes" id="UP000005239">
    <property type="component" value="Unassembled WGS sequence"/>
</dbReference>
<gene>
    <name evidence="1" type="primary">WBGene00276206</name>
</gene>
<protein>
    <submittedName>
        <fullName evidence="1">F-box domain-containing protein</fullName>
    </submittedName>
</protein>
<dbReference type="AlphaFoldDB" id="A0A2A6CSM9"/>
<dbReference type="EnsemblMetazoa" id="PPA37837.1">
    <property type="protein sequence ID" value="PPA37837.1"/>
    <property type="gene ID" value="WBGene00276206"/>
</dbReference>
<dbReference type="OrthoDB" id="550575at2759"/>
<accession>A0A2A6CSM9</accession>